<proteinExistence type="predicted"/>
<evidence type="ECO:0000313" key="3">
    <source>
        <dbReference type="Proteomes" id="UP001595704"/>
    </source>
</evidence>
<evidence type="ECO:0000256" key="1">
    <source>
        <dbReference type="SAM" id="MobiDB-lite"/>
    </source>
</evidence>
<evidence type="ECO:0000313" key="2">
    <source>
        <dbReference type="EMBL" id="MFC3638228.1"/>
    </source>
</evidence>
<dbReference type="RefSeq" id="WP_191320415.1">
    <property type="nucleotide sequence ID" value="NZ_BNCG01000017.1"/>
</dbReference>
<comment type="caution">
    <text evidence="2">The sequence shown here is derived from an EMBL/GenBank/DDBJ whole genome shotgun (WGS) entry which is preliminary data.</text>
</comment>
<name>A0ABV7UI66_9HYPH</name>
<keyword evidence="3" id="KW-1185">Reference proteome</keyword>
<gene>
    <name evidence="2" type="ORF">ACFONL_12740</name>
</gene>
<reference evidence="3" key="1">
    <citation type="journal article" date="2019" name="Int. J. Syst. Evol. Microbiol.">
        <title>The Global Catalogue of Microorganisms (GCM) 10K type strain sequencing project: providing services to taxonomists for standard genome sequencing and annotation.</title>
        <authorList>
            <consortium name="The Broad Institute Genomics Platform"/>
            <consortium name="The Broad Institute Genome Sequencing Center for Infectious Disease"/>
            <person name="Wu L."/>
            <person name="Ma J."/>
        </authorList>
    </citation>
    <scope>NUCLEOTIDE SEQUENCE [LARGE SCALE GENOMIC DNA]</scope>
    <source>
        <strain evidence="3">KCTC 42282</strain>
    </source>
</reference>
<sequence length="64" mass="7001">MASTNQNTQTRAHQANQQSDRQHVPPMKQDNADKSADKREAAPQEEAPLVTPAPTPAQPEKKAI</sequence>
<dbReference type="Proteomes" id="UP001595704">
    <property type="component" value="Unassembled WGS sequence"/>
</dbReference>
<feature type="compositionally biased region" description="Basic and acidic residues" evidence="1">
    <location>
        <begin position="30"/>
        <end position="42"/>
    </location>
</feature>
<feature type="compositionally biased region" description="Polar residues" evidence="1">
    <location>
        <begin position="1"/>
        <end position="19"/>
    </location>
</feature>
<organism evidence="2 3">
    <name type="scientific">Camelimonas fluminis</name>
    <dbReference type="NCBI Taxonomy" id="1576911"/>
    <lineage>
        <taxon>Bacteria</taxon>
        <taxon>Pseudomonadati</taxon>
        <taxon>Pseudomonadota</taxon>
        <taxon>Alphaproteobacteria</taxon>
        <taxon>Hyphomicrobiales</taxon>
        <taxon>Chelatococcaceae</taxon>
        <taxon>Camelimonas</taxon>
    </lineage>
</organism>
<accession>A0ABV7UI66</accession>
<dbReference type="EMBL" id="JBHRYC010000061">
    <property type="protein sequence ID" value="MFC3638228.1"/>
    <property type="molecule type" value="Genomic_DNA"/>
</dbReference>
<protein>
    <submittedName>
        <fullName evidence="2">Uncharacterized protein</fullName>
    </submittedName>
</protein>
<feature type="region of interest" description="Disordered" evidence="1">
    <location>
        <begin position="1"/>
        <end position="64"/>
    </location>
</feature>